<comment type="similarity">
    <text evidence="1 7">Belongs to the peptidase M3 family.</text>
</comment>
<dbReference type="GO" id="GO:0046872">
    <property type="term" value="F:metal ion binding"/>
    <property type="evidence" value="ECO:0007669"/>
    <property type="project" value="UniProtKB-UniRule"/>
</dbReference>
<evidence type="ECO:0000256" key="4">
    <source>
        <dbReference type="ARBA" id="ARBA00022801"/>
    </source>
</evidence>
<evidence type="ECO:0000256" key="8">
    <source>
        <dbReference type="SAM" id="MobiDB-lite"/>
    </source>
</evidence>
<evidence type="ECO:0000313" key="11">
    <source>
        <dbReference type="EMBL" id="CAA9502832.1"/>
    </source>
</evidence>
<feature type="compositionally biased region" description="Low complexity" evidence="8">
    <location>
        <begin position="721"/>
        <end position="730"/>
    </location>
</feature>
<dbReference type="SUPFAM" id="SSF55486">
    <property type="entry name" value="Metalloproteases ('zincins'), catalytic domain"/>
    <property type="match status" value="1"/>
</dbReference>
<dbReference type="FunFam" id="3.40.390.10:FF:000009">
    <property type="entry name" value="Oligopeptidase A"/>
    <property type="match status" value="1"/>
</dbReference>
<dbReference type="Gene3D" id="1.10.1370.10">
    <property type="entry name" value="Neurolysin, domain 3"/>
    <property type="match status" value="1"/>
</dbReference>
<dbReference type="EMBL" id="CADCVY010000065">
    <property type="protein sequence ID" value="CAA9502832.1"/>
    <property type="molecule type" value="Genomic_DNA"/>
</dbReference>
<dbReference type="InterPro" id="IPR045090">
    <property type="entry name" value="Pept_M3A_M3B"/>
</dbReference>
<dbReference type="InterPro" id="IPR024079">
    <property type="entry name" value="MetalloPept_cat_dom_sf"/>
</dbReference>
<keyword evidence="6 7" id="KW-0482">Metalloprotease</keyword>
<organism evidence="11">
    <name type="scientific">uncultured Sphingomonas sp</name>
    <dbReference type="NCBI Taxonomy" id="158754"/>
    <lineage>
        <taxon>Bacteria</taxon>
        <taxon>Pseudomonadati</taxon>
        <taxon>Pseudomonadota</taxon>
        <taxon>Alphaproteobacteria</taxon>
        <taxon>Sphingomonadales</taxon>
        <taxon>Sphingomonadaceae</taxon>
        <taxon>Sphingomonas</taxon>
        <taxon>environmental samples</taxon>
    </lineage>
</organism>
<keyword evidence="9" id="KW-0732">Signal</keyword>
<dbReference type="GO" id="GO:0004222">
    <property type="term" value="F:metalloendopeptidase activity"/>
    <property type="evidence" value="ECO:0007669"/>
    <property type="project" value="InterPro"/>
</dbReference>
<dbReference type="Gene3D" id="3.40.390.10">
    <property type="entry name" value="Collagenase (Catalytic Domain)"/>
    <property type="match status" value="1"/>
</dbReference>
<dbReference type="GO" id="GO:0008241">
    <property type="term" value="F:peptidyl-dipeptidase activity"/>
    <property type="evidence" value="ECO:0007669"/>
    <property type="project" value="UniProtKB-EC"/>
</dbReference>
<evidence type="ECO:0000256" key="3">
    <source>
        <dbReference type="ARBA" id="ARBA00022723"/>
    </source>
</evidence>
<accession>A0A6J4SQU5</accession>
<name>A0A6J4SQU5_9SPHN</name>
<dbReference type="GO" id="GO:0005829">
    <property type="term" value="C:cytosol"/>
    <property type="evidence" value="ECO:0007669"/>
    <property type="project" value="UniProtKB-ARBA"/>
</dbReference>
<evidence type="ECO:0000256" key="6">
    <source>
        <dbReference type="ARBA" id="ARBA00023049"/>
    </source>
</evidence>
<dbReference type="PANTHER" id="PTHR43660:SF1">
    <property type="entry name" value="DIPEPTIDYL CARBOXYPEPTIDASE"/>
    <property type="match status" value="1"/>
</dbReference>
<comment type="cofactor">
    <cofactor evidence="7">
        <name>Zn(2+)</name>
        <dbReference type="ChEBI" id="CHEBI:29105"/>
    </cofactor>
    <text evidence="7">Binds 1 zinc ion.</text>
</comment>
<dbReference type="GO" id="GO:0006508">
    <property type="term" value="P:proteolysis"/>
    <property type="evidence" value="ECO:0007669"/>
    <property type="project" value="UniProtKB-KW"/>
</dbReference>
<dbReference type="InterPro" id="IPR001567">
    <property type="entry name" value="Pept_M3A_M3B_dom"/>
</dbReference>
<evidence type="ECO:0000256" key="9">
    <source>
        <dbReference type="SAM" id="SignalP"/>
    </source>
</evidence>
<evidence type="ECO:0000256" key="1">
    <source>
        <dbReference type="ARBA" id="ARBA00006040"/>
    </source>
</evidence>
<feature type="chain" id="PRO_5026686402" evidence="9">
    <location>
        <begin position="23"/>
        <end position="740"/>
    </location>
</feature>
<dbReference type="EC" id="3.4.15.5" evidence="11"/>
<dbReference type="AlphaFoldDB" id="A0A6J4SQU5"/>
<dbReference type="GO" id="GO:0004180">
    <property type="term" value="F:carboxypeptidase activity"/>
    <property type="evidence" value="ECO:0007669"/>
    <property type="project" value="UniProtKB-KW"/>
</dbReference>
<keyword evidence="4 7" id="KW-0378">Hydrolase</keyword>
<keyword evidence="11" id="KW-0121">Carboxypeptidase</keyword>
<dbReference type="PANTHER" id="PTHR43660">
    <property type="entry name" value="DIPEPTIDYL CARBOXYPEPTIDASE"/>
    <property type="match status" value="1"/>
</dbReference>
<keyword evidence="2 7" id="KW-0645">Protease</keyword>
<dbReference type="InterPro" id="IPR024077">
    <property type="entry name" value="Neurolysin/TOP_dom2"/>
</dbReference>
<reference evidence="11" key="1">
    <citation type="submission" date="2020-02" db="EMBL/GenBank/DDBJ databases">
        <authorList>
            <person name="Meier V. D."/>
        </authorList>
    </citation>
    <scope>NUCLEOTIDE SEQUENCE</scope>
    <source>
        <strain evidence="11">AVDCRST_MAG44</strain>
    </source>
</reference>
<proteinExistence type="inferred from homology"/>
<protein>
    <submittedName>
        <fullName evidence="11">Dipeptidyl carboxypeptidase Dcp</fullName>
        <ecNumber evidence="11">3.4.15.5</ecNumber>
    </submittedName>
</protein>
<dbReference type="InterPro" id="IPR034005">
    <property type="entry name" value="M3A_DCP"/>
</dbReference>
<evidence type="ECO:0000259" key="10">
    <source>
        <dbReference type="Pfam" id="PF01432"/>
    </source>
</evidence>
<gene>
    <name evidence="11" type="ORF">AVDCRST_MAG44-917</name>
</gene>
<dbReference type="CDD" id="cd06456">
    <property type="entry name" value="M3A_DCP"/>
    <property type="match status" value="1"/>
</dbReference>
<keyword evidence="5 7" id="KW-0862">Zinc</keyword>
<evidence type="ECO:0000256" key="5">
    <source>
        <dbReference type="ARBA" id="ARBA00022833"/>
    </source>
</evidence>
<sequence>MKQILLAGSALALSGVAATALGAEPVPTKVQTMTAAAAQAAPSNNVLLADWTGPYEGVPPWDKVTPAQFPQALQVGIDEQLREYEAIANNRAAPTFANTIEAGEKAGQRLNRVQAIFGVYTDNLSTPEIQAIEKEWSPKLSAAYDEITLNPKLFRRVETLYNKRNSLGLDAKQMRLLERSYEAMVRNGAKLNPQQKQQLTQINQQLASAFSEFNSRLLADEGTITAANAAEMKGVQQDVKDAALAAAKEKGLPPGTYGIRNTRSAVEPILTFADNRDLRKRVWTAFVNRGDNAGKTDNNAIISQILKLRADRARLLGYPTHAHWRMQDTMAKSPERAMDLMMRVWPAAVARVNEEVADQLAIARKDGITQIEPWDFRYYQEKVRKAKYDLSEDEIKPYFELSNLVNGMFWSAGQLYGLQFKENTGQVPVFHPDVRTFEVSRNGKVTGLFYLDTYAREGKRSGAWMNTYRSRARLLGDDIVLASNNNNFTKPAAGQPVLISLDDASTLFHEFGHAIHYLLADVNYPSFGGAQRDFVEYPSQVNENWLLTRPVLERFAKHYKTGQPMPTALVDKIKRADTFNQGFATVEYLSSALVDMKLHLNPNGVTDPDAFERVTLAELGMPREMVMRHRLPQFGHLFSSDAYSAGYYSYLWSETMDADTWAAFEETGNPFDKATADRFRTTLLETGNETDRAEAYRQFRGRDPDVNALLKRRGFPVGGAVPAAPAAAPVNDVTKGERGQ</sequence>
<feature type="signal peptide" evidence="9">
    <location>
        <begin position="1"/>
        <end position="22"/>
    </location>
</feature>
<feature type="domain" description="Peptidase M3A/M3B catalytic" evidence="10">
    <location>
        <begin position="271"/>
        <end position="714"/>
    </location>
</feature>
<feature type="region of interest" description="Disordered" evidence="8">
    <location>
        <begin position="721"/>
        <end position="740"/>
    </location>
</feature>
<evidence type="ECO:0000256" key="7">
    <source>
        <dbReference type="RuleBase" id="RU003435"/>
    </source>
</evidence>
<dbReference type="Pfam" id="PF01432">
    <property type="entry name" value="Peptidase_M3"/>
    <property type="match status" value="1"/>
</dbReference>
<evidence type="ECO:0000256" key="2">
    <source>
        <dbReference type="ARBA" id="ARBA00022670"/>
    </source>
</evidence>
<keyword evidence="3 7" id="KW-0479">Metal-binding</keyword>